<keyword evidence="2" id="KW-1185">Reference proteome</keyword>
<comment type="caution">
    <text evidence="1">The sequence shown here is derived from an EMBL/GenBank/DDBJ whole genome shotgun (WGS) entry which is preliminary data.</text>
</comment>
<accession>A0ACC1CFP9</accession>
<evidence type="ECO:0000313" key="1">
    <source>
        <dbReference type="EMBL" id="KAJ0170353.1"/>
    </source>
</evidence>
<evidence type="ECO:0000313" key="2">
    <source>
        <dbReference type="Proteomes" id="UP000824533"/>
    </source>
</evidence>
<name>A0ACC1CFP9_9NEOP</name>
<sequence length="311" mass="35429">MDTLHLPTRSGTIAGRSESNPDISHSALLLESKDNVQATQRSKRYKARDENEALKLEMSEMRKQIDEMMSLLKTINETQIEKINKISEDISAIRNHVNSISNVTESLTAEQNNIGLEINDIKKANNIAKIKIATLEKGLNATETENSTCEEIMTEIYERDIRSKNLIIIGIPESNMTEPKERKRSDISAVTEILKTTANEYPTPIKTIRLGKYNSKKNRPLKAIFHSKDTVTLMLKNSQNINTETVKIYSDKTPKQQTYLKNLKEELKIRTQNGETNLRIKYTNNMPKIIKISKNDKFPIEKTAPNKLATI</sequence>
<organism evidence="1 2">
    <name type="scientific">Dendrolimus kikuchii</name>
    <dbReference type="NCBI Taxonomy" id="765133"/>
    <lineage>
        <taxon>Eukaryota</taxon>
        <taxon>Metazoa</taxon>
        <taxon>Ecdysozoa</taxon>
        <taxon>Arthropoda</taxon>
        <taxon>Hexapoda</taxon>
        <taxon>Insecta</taxon>
        <taxon>Pterygota</taxon>
        <taxon>Neoptera</taxon>
        <taxon>Endopterygota</taxon>
        <taxon>Lepidoptera</taxon>
        <taxon>Glossata</taxon>
        <taxon>Ditrysia</taxon>
        <taxon>Bombycoidea</taxon>
        <taxon>Lasiocampidae</taxon>
        <taxon>Dendrolimus</taxon>
    </lineage>
</organism>
<reference evidence="1 2" key="1">
    <citation type="journal article" date="2021" name="Front. Genet.">
        <title>Chromosome-Level Genome Assembly Reveals Significant Gene Expansion in the Toll and IMD Signaling Pathways of Dendrolimus kikuchii.</title>
        <authorList>
            <person name="Zhou J."/>
            <person name="Wu P."/>
            <person name="Xiong Z."/>
            <person name="Liu N."/>
            <person name="Zhao N."/>
            <person name="Ji M."/>
            <person name="Qiu Y."/>
            <person name="Yang B."/>
        </authorList>
    </citation>
    <scope>NUCLEOTIDE SEQUENCE [LARGE SCALE GENOMIC DNA]</scope>
    <source>
        <strain evidence="1">Ann1</strain>
    </source>
</reference>
<protein>
    <submittedName>
        <fullName evidence="1">Uncharacterized protein</fullName>
    </submittedName>
</protein>
<gene>
    <name evidence="1" type="ORF">K1T71_014281</name>
</gene>
<proteinExistence type="predicted"/>
<dbReference type="Proteomes" id="UP000824533">
    <property type="component" value="Linkage Group LG28"/>
</dbReference>
<dbReference type="EMBL" id="CM034414">
    <property type="protein sequence ID" value="KAJ0170353.1"/>
    <property type="molecule type" value="Genomic_DNA"/>
</dbReference>